<dbReference type="InterPro" id="IPR013968">
    <property type="entry name" value="PKS_KR"/>
</dbReference>
<evidence type="ECO:0000313" key="6">
    <source>
        <dbReference type="Proteomes" id="UP000322530"/>
    </source>
</evidence>
<dbReference type="GO" id="GO:0004312">
    <property type="term" value="F:fatty acid synthase activity"/>
    <property type="evidence" value="ECO:0007669"/>
    <property type="project" value="TreeGrafter"/>
</dbReference>
<dbReference type="Pfam" id="PF08659">
    <property type="entry name" value="KR"/>
    <property type="match status" value="1"/>
</dbReference>
<dbReference type="InterPro" id="IPR020841">
    <property type="entry name" value="PKS_Beta-ketoAc_synthase_dom"/>
</dbReference>
<keyword evidence="6" id="KW-1185">Reference proteome</keyword>
<dbReference type="Proteomes" id="UP000322530">
    <property type="component" value="Unassembled WGS sequence"/>
</dbReference>
<dbReference type="PANTHER" id="PTHR43775">
    <property type="entry name" value="FATTY ACID SYNTHASE"/>
    <property type="match status" value="1"/>
</dbReference>
<dbReference type="SMART" id="SM00825">
    <property type="entry name" value="PKS_KS"/>
    <property type="match status" value="1"/>
</dbReference>
<keyword evidence="1" id="KW-0596">Phosphopantetheine</keyword>
<sequence length="1219" mass="136043">MLHEKHKKDYKEQIVIVGWSTHIPGLASREILLDWIDGKRQGPEQSFGDYYPQPPFEKVRMPSSTIRTIDRCQLMILECAHSLRQQINNFWDASRRQTGVFVGHMGITRNAVLYNNRVYLDDIKRTLYSNPKLSDSALMATLFEQFEQEVKRLVPAANEDSNPGEMPNIIPARVANYFDLKGPNMTLDTGFSSMLSAFEVACRYLQAQELELALVGGINGNSTPEMRYLLHTLTGPTNPMPAEGAFLFALTTQTLAQKADLPILGYVNDCTISAHASTDPSSVLCGSASTNTYNYLGAEGALAIVQALHKGANEKITITCHNAIDMPIVNLTLTVPGTNTSHGETIPLPPRFLQDQEYEPGKTLQIQRYIHEMEELPIEQIRPSMAFLPERCILLTDQPALLEQLTNIPTDMTVLSTRPLATPSRNWFYLPDVTPKAVQQYISQQGTFTHVRVLTDLNLSAPTPACLAALPTALVALHDLTFLVLQQCYEALKEEQSSCIALFLNALPDKTPHPFTGLFGGLIKSIYHELPGCLMYGLFTDTIHMHKGIQQAEQESTARRFLPIIFYQGRSRKTTRLKDAMINLPEQTPARLKSDSVIVAVAGARGITAELLKAVAQYFQPRLYLIGSNPIDLHSAEIFAGSDPEFAKQRSTYIRQQQASKSGKNVSMINKEFQLLLNARIAQSNITAMSDFSGAGKVHYLSCDVTDQDKLTAVMNQIIQAEGHIDLLINAAGLNSSASIEMKNFDEFRKIRDVKMRGYLNLKHALRDCPPRMWCNFGSLLGVMGQPGEADYAAGNSFLSSAATYSHQVLNADEFTIDWTFWKSIGLAANPLTRAYLENFEGYTALTNEEGIHHFIREVNQPAHDPALLLMGAAEKRTIEGYFPGFFSQQNERQKSSSFYLDKVLMVQPDEMVFEHVFDLTKEDYLNHHRVDGHATLPGTFVTEIAAEAAAQLVPDWHVVGFEDAMFGSFLRVPQEKAVAKKIHARVIDRSAEQIIVLVRITTDIMAPNGMMLTKDKLHFQIKVIFSQHFAGPFYWEAWNSAGEQAVPDPYHFPTSPVHLTGMFVATTNTRLHPMGKRATYSLALPADHPVFSHFRVPCILLDGLARSGVLNLIDENYLPLAIPTRIRRIDLYEEVNDCQLSGPDIPIDLYATPRASTTEHFADTNRLVAVRRADGKVIAQIKDIAMAPAGYIHRISGEFILPDQLIQYTSNNMRGGQV</sequence>
<name>A0A5A5TEF3_9CHLR</name>
<dbReference type="Gene3D" id="3.40.50.720">
    <property type="entry name" value="NAD(P)-binding Rossmann-like Domain"/>
    <property type="match status" value="1"/>
</dbReference>
<dbReference type="SMART" id="SM00822">
    <property type="entry name" value="PKS_KR"/>
    <property type="match status" value="1"/>
</dbReference>
<dbReference type="OrthoDB" id="9803628at2"/>
<dbReference type="SUPFAM" id="SSF53901">
    <property type="entry name" value="Thiolase-like"/>
    <property type="match status" value="1"/>
</dbReference>
<dbReference type="GO" id="GO:0005737">
    <property type="term" value="C:cytoplasm"/>
    <property type="evidence" value="ECO:0007669"/>
    <property type="project" value="TreeGrafter"/>
</dbReference>
<proteinExistence type="predicted"/>
<dbReference type="Pfam" id="PF00109">
    <property type="entry name" value="ketoacyl-synt"/>
    <property type="match status" value="1"/>
</dbReference>
<dbReference type="PROSITE" id="PS52019">
    <property type="entry name" value="PKS_MFAS_DH"/>
    <property type="match status" value="1"/>
</dbReference>
<dbReference type="GO" id="GO:0071770">
    <property type="term" value="P:DIM/DIP cell wall layer assembly"/>
    <property type="evidence" value="ECO:0007669"/>
    <property type="project" value="TreeGrafter"/>
</dbReference>
<evidence type="ECO:0000256" key="1">
    <source>
        <dbReference type="ARBA" id="ARBA00022450"/>
    </source>
</evidence>
<feature type="active site" description="Proton donor; for dehydratase activity" evidence="3">
    <location>
        <position position="1103"/>
    </location>
</feature>
<dbReference type="InterPro" id="IPR049552">
    <property type="entry name" value="PKS_DH_N"/>
</dbReference>
<dbReference type="RefSeq" id="WP_149402546.1">
    <property type="nucleotide sequence ID" value="NZ_BIXY01000047.1"/>
</dbReference>
<dbReference type="InterPro" id="IPR049900">
    <property type="entry name" value="PKS_mFAS_DH"/>
</dbReference>
<dbReference type="Gene3D" id="3.40.47.10">
    <property type="match status" value="1"/>
</dbReference>
<gene>
    <name evidence="5" type="ORF">KDI_31790</name>
</gene>
<dbReference type="InterPro" id="IPR016039">
    <property type="entry name" value="Thiolase-like"/>
</dbReference>
<keyword evidence="2" id="KW-0597">Phosphoprotein</keyword>
<dbReference type="Pfam" id="PF21089">
    <property type="entry name" value="PKS_DH_N"/>
    <property type="match status" value="1"/>
</dbReference>
<dbReference type="InterPro" id="IPR057326">
    <property type="entry name" value="KR_dom"/>
</dbReference>
<dbReference type="InterPro" id="IPR050091">
    <property type="entry name" value="PKS_NRPS_Biosynth_Enz"/>
</dbReference>
<evidence type="ECO:0000259" key="4">
    <source>
        <dbReference type="PROSITE" id="PS52019"/>
    </source>
</evidence>
<dbReference type="GO" id="GO:0005886">
    <property type="term" value="C:plasma membrane"/>
    <property type="evidence" value="ECO:0007669"/>
    <property type="project" value="TreeGrafter"/>
</dbReference>
<protein>
    <recommendedName>
        <fullName evidence="4">PKS/mFAS DH domain-containing protein</fullName>
    </recommendedName>
</protein>
<feature type="active site" description="Proton acceptor; for dehydratase activity" evidence="3">
    <location>
        <position position="929"/>
    </location>
</feature>
<evidence type="ECO:0000256" key="2">
    <source>
        <dbReference type="ARBA" id="ARBA00022553"/>
    </source>
</evidence>
<comment type="caution">
    <text evidence="5">The sequence shown here is derived from an EMBL/GenBank/DDBJ whole genome shotgun (WGS) entry which is preliminary data.</text>
</comment>
<dbReference type="GO" id="GO:0006633">
    <property type="term" value="P:fatty acid biosynthetic process"/>
    <property type="evidence" value="ECO:0007669"/>
    <property type="project" value="TreeGrafter"/>
</dbReference>
<feature type="domain" description="PKS/mFAS DH" evidence="4">
    <location>
        <begin position="897"/>
        <end position="1196"/>
    </location>
</feature>
<dbReference type="InterPro" id="IPR042104">
    <property type="entry name" value="PKS_dehydratase_sf"/>
</dbReference>
<dbReference type="InterPro" id="IPR036291">
    <property type="entry name" value="NAD(P)-bd_dom_sf"/>
</dbReference>
<feature type="region of interest" description="C-terminal hotdog fold" evidence="3">
    <location>
        <begin position="1044"/>
        <end position="1196"/>
    </location>
</feature>
<dbReference type="Gene3D" id="3.10.129.110">
    <property type="entry name" value="Polyketide synthase dehydratase"/>
    <property type="match status" value="1"/>
</dbReference>
<reference evidence="5 6" key="1">
    <citation type="submission" date="2019-01" db="EMBL/GenBank/DDBJ databases">
        <title>Draft genome sequence of Dictyobacter sp. Uno17.</title>
        <authorList>
            <person name="Wang C.M."/>
            <person name="Zheng Y."/>
            <person name="Sakai Y."/>
            <person name="Abe K."/>
            <person name="Yokota A."/>
            <person name="Yabe S."/>
        </authorList>
    </citation>
    <scope>NUCLEOTIDE SEQUENCE [LARGE SCALE GENOMIC DNA]</scope>
    <source>
        <strain evidence="5 6">Uno17</strain>
    </source>
</reference>
<organism evidence="5 6">
    <name type="scientific">Dictyobacter arantiisoli</name>
    <dbReference type="NCBI Taxonomy" id="2014874"/>
    <lineage>
        <taxon>Bacteria</taxon>
        <taxon>Bacillati</taxon>
        <taxon>Chloroflexota</taxon>
        <taxon>Ktedonobacteria</taxon>
        <taxon>Ktedonobacterales</taxon>
        <taxon>Dictyobacteraceae</taxon>
        <taxon>Dictyobacter</taxon>
    </lineage>
</organism>
<evidence type="ECO:0000313" key="5">
    <source>
        <dbReference type="EMBL" id="GCF09615.1"/>
    </source>
</evidence>
<dbReference type="InterPro" id="IPR014030">
    <property type="entry name" value="Ketoacyl_synth_N"/>
</dbReference>
<accession>A0A5A5TEF3</accession>
<dbReference type="AlphaFoldDB" id="A0A5A5TEF3"/>
<dbReference type="SUPFAM" id="SSF51735">
    <property type="entry name" value="NAD(P)-binding Rossmann-fold domains"/>
    <property type="match status" value="1"/>
</dbReference>
<dbReference type="PANTHER" id="PTHR43775:SF37">
    <property type="entry name" value="SI:DKEY-61P9.11"/>
    <property type="match status" value="1"/>
</dbReference>
<evidence type="ECO:0000256" key="3">
    <source>
        <dbReference type="PROSITE-ProRule" id="PRU01363"/>
    </source>
</evidence>
<dbReference type="EMBL" id="BIXY01000047">
    <property type="protein sequence ID" value="GCF09615.1"/>
    <property type="molecule type" value="Genomic_DNA"/>
</dbReference>
<feature type="region of interest" description="N-terminal hotdog fold" evidence="3">
    <location>
        <begin position="897"/>
        <end position="1031"/>
    </location>
</feature>